<proteinExistence type="predicted"/>
<dbReference type="EMBL" id="CABITT030000002">
    <property type="protein sequence ID" value="VVA94764.1"/>
    <property type="molecule type" value="Genomic_DNA"/>
</dbReference>
<organism evidence="2 3">
    <name type="scientific">Arabis nemorensis</name>
    <dbReference type="NCBI Taxonomy" id="586526"/>
    <lineage>
        <taxon>Eukaryota</taxon>
        <taxon>Viridiplantae</taxon>
        <taxon>Streptophyta</taxon>
        <taxon>Embryophyta</taxon>
        <taxon>Tracheophyta</taxon>
        <taxon>Spermatophyta</taxon>
        <taxon>Magnoliopsida</taxon>
        <taxon>eudicotyledons</taxon>
        <taxon>Gunneridae</taxon>
        <taxon>Pentapetalae</taxon>
        <taxon>rosids</taxon>
        <taxon>malvids</taxon>
        <taxon>Brassicales</taxon>
        <taxon>Brassicaceae</taxon>
        <taxon>Arabideae</taxon>
        <taxon>Arabis</taxon>
    </lineage>
</organism>
<keyword evidence="3" id="KW-1185">Reference proteome</keyword>
<sequence length="59" mass="6887">MAFYGEDKMSPFNTIANDDEESTQSWYKSGDDYEVESWYDDDYSDSDFEDESYGGEPEP</sequence>
<reference evidence="2" key="1">
    <citation type="submission" date="2019-07" db="EMBL/GenBank/DDBJ databases">
        <authorList>
            <person name="Dittberner H."/>
        </authorList>
    </citation>
    <scope>NUCLEOTIDE SEQUENCE [LARGE SCALE GENOMIC DNA]</scope>
</reference>
<evidence type="ECO:0000256" key="1">
    <source>
        <dbReference type="SAM" id="MobiDB-lite"/>
    </source>
</evidence>
<gene>
    <name evidence="2" type="ORF">ANE_LOCUS5209</name>
</gene>
<feature type="region of interest" description="Disordered" evidence="1">
    <location>
        <begin position="1"/>
        <end position="59"/>
    </location>
</feature>
<evidence type="ECO:0000313" key="3">
    <source>
        <dbReference type="Proteomes" id="UP000489600"/>
    </source>
</evidence>
<dbReference type="Proteomes" id="UP000489600">
    <property type="component" value="Unassembled WGS sequence"/>
</dbReference>
<protein>
    <submittedName>
        <fullName evidence="2">Uncharacterized protein</fullName>
    </submittedName>
</protein>
<comment type="caution">
    <text evidence="2">The sequence shown here is derived from an EMBL/GenBank/DDBJ whole genome shotgun (WGS) entry which is preliminary data.</text>
</comment>
<name>A0A565B0Z1_9BRAS</name>
<accession>A0A565B0Z1</accession>
<evidence type="ECO:0000313" key="2">
    <source>
        <dbReference type="EMBL" id="VVA94764.1"/>
    </source>
</evidence>
<feature type="compositionally biased region" description="Acidic residues" evidence="1">
    <location>
        <begin position="32"/>
        <end position="59"/>
    </location>
</feature>
<dbReference type="AlphaFoldDB" id="A0A565B0Z1"/>